<proteinExistence type="inferred from homology"/>
<dbReference type="OrthoDB" id="409136at2759"/>
<feature type="domain" description="Thioredoxin" evidence="8">
    <location>
        <begin position="170"/>
        <end position="322"/>
    </location>
</feature>
<dbReference type="RefSeq" id="XP_020102480.1">
    <property type="nucleotide sequence ID" value="XM_020246891.1"/>
</dbReference>
<dbReference type="InterPro" id="IPR013766">
    <property type="entry name" value="Thioredoxin_domain"/>
</dbReference>
<feature type="domain" description="Thioredoxin" evidence="8">
    <location>
        <begin position="10"/>
        <end position="163"/>
    </location>
</feature>
<dbReference type="CDD" id="cd03009">
    <property type="entry name" value="TryX_like_TryX_NRX"/>
    <property type="match status" value="2"/>
</dbReference>
<dbReference type="Pfam" id="PF03107">
    <property type="entry name" value="C1_2"/>
    <property type="match status" value="1"/>
</dbReference>
<evidence type="ECO:0000313" key="9">
    <source>
        <dbReference type="Proteomes" id="UP000515123"/>
    </source>
</evidence>
<dbReference type="InterPro" id="IPR036249">
    <property type="entry name" value="Thioredoxin-like_sf"/>
</dbReference>
<sequence>MATKEGETHLSIIEQAGVGFLLSNEGEVPLSCIEGKTTCLFFSANWCRPCRNFTPRLIQLYTALKNTEKDVQIVFVSLDRDENSFLDHFKHMPWLAVPFNVDIRRRLRATFKIDRIPSLTPFAPNGMLIEEDAVKLVEDYGIDAFPFDAKRREQLRAIDEAKRQGGKIEELLGCKERDYAISKDGKKVPIVELAGKTIGLYFGAQWCPPCRAFTTTLVEAYNELRISKSGGFEIVLISMDRDEEEFKSSLEKVPWISIPYHDKTRHDLCRIFNIKGIPALVILGPDGKTLRTDGRAIISNFGATAFPFTEAKVAEAEEALKKEGEKLPHQVKDPRHEHVLKLDIARCYVCDSCKKQGRYWVFSCARCDFDLHPSCIEENQKQ</sequence>
<evidence type="ECO:0000256" key="7">
    <source>
        <dbReference type="ARBA" id="ARBA00047804"/>
    </source>
</evidence>
<name>A0A6P5GAZ2_ANACO</name>
<evidence type="ECO:0000259" key="8">
    <source>
        <dbReference type="PROSITE" id="PS51352"/>
    </source>
</evidence>
<dbReference type="Gene3D" id="3.40.30.10">
    <property type="entry name" value="Glutaredoxin"/>
    <property type="match status" value="2"/>
</dbReference>
<gene>
    <name evidence="10" type="primary">LOC109720032</name>
</gene>
<evidence type="ECO:0000256" key="1">
    <source>
        <dbReference type="ARBA" id="ARBA00012612"/>
    </source>
</evidence>
<dbReference type="PANTHER" id="PTHR13871:SF81">
    <property type="entry name" value="NUCLEOREDOXIN 3-RELATED"/>
    <property type="match status" value="1"/>
</dbReference>
<dbReference type="EC" id="1.8.1.8" evidence="1"/>
<dbReference type="GeneID" id="109720032"/>
<evidence type="ECO:0000313" key="10">
    <source>
        <dbReference type="RefSeq" id="XP_020102480.1"/>
    </source>
</evidence>
<comment type="catalytic activity">
    <reaction evidence="6">
        <text>[protein]-dithiol + NAD(+) = [protein]-disulfide + NADH + H(+)</text>
        <dbReference type="Rhea" id="RHEA:18749"/>
        <dbReference type="Rhea" id="RHEA-COMP:10593"/>
        <dbReference type="Rhea" id="RHEA-COMP:10594"/>
        <dbReference type="ChEBI" id="CHEBI:15378"/>
        <dbReference type="ChEBI" id="CHEBI:29950"/>
        <dbReference type="ChEBI" id="CHEBI:50058"/>
        <dbReference type="ChEBI" id="CHEBI:57540"/>
        <dbReference type="ChEBI" id="CHEBI:57945"/>
        <dbReference type="EC" id="1.8.1.8"/>
    </reaction>
</comment>
<dbReference type="InterPro" id="IPR052259">
    <property type="entry name" value="Nucleoredoxin-like"/>
</dbReference>
<evidence type="ECO:0000256" key="4">
    <source>
        <dbReference type="ARBA" id="ARBA00023027"/>
    </source>
</evidence>
<organism evidence="9 10">
    <name type="scientific">Ananas comosus</name>
    <name type="common">Pineapple</name>
    <name type="synonym">Ananas ananas</name>
    <dbReference type="NCBI Taxonomy" id="4615"/>
    <lineage>
        <taxon>Eukaryota</taxon>
        <taxon>Viridiplantae</taxon>
        <taxon>Streptophyta</taxon>
        <taxon>Embryophyta</taxon>
        <taxon>Tracheophyta</taxon>
        <taxon>Spermatophyta</taxon>
        <taxon>Magnoliopsida</taxon>
        <taxon>Liliopsida</taxon>
        <taxon>Poales</taxon>
        <taxon>Bromeliaceae</taxon>
        <taxon>Bromelioideae</taxon>
        <taxon>Ananas</taxon>
    </lineage>
</organism>
<accession>A0A6P5GAZ2</accession>
<reference evidence="9" key="1">
    <citation type="journal article" date="2015" name="Nat. Genet.">
        <title>The pineapple genome and the evolution of CAM photosynthesis.</title>
        <authorList>
            <person name="Ming R."/>
            <person name="VanBuren R."/>
            <person name="Wai C.M."/>
            <person name="Tang H."/>
            <person name="Schatz M.C."/>
            <person name="Bowers J.E."/>
            <person name="Lyons E."/>
            <person name="Wang M.L."/>
            <person name="Chen J."/>
            <person name="Biggers E."/>
            <person name="Zhang J."/>
            <person name="Huang L."/>
            <person name="Zhang L."/>
            <person name="Miao W."/>
            <person name="Zhang J."/>
            <person name="Ye Z."/>
            <person name="Miao C."/>
            <person name="Lin Z."/>
            <person name="Wang H."/>
            <person name="Zhou H."/>
            <person name="Yim W.C."/>
            <person name="Priest H.D."/>
            <person name="Zheng C."/>
            <person name="Woodhouse M."/>
            <person name="Edger P.P."/>
            <person name="Guyot R."/>
            <person name="Guo H.B."/>
            <person name="Guo H."/>
            <person name="Zheng G."/>
            <person name="Singh R."/>
            <person name="Sharma A."/>
            <person name="Min X."/>
            <person name="Zheng Y."/>
            <person name="Lee H."/>
            <person name="Gurtowski J."/>
            <person name="Sedlazeck F.J."/>
            <person name="Harkess A."/>
            <person name="McKain M.R."/>
            <person name="Liao Z."/>
            <person name="Fang J."/>
            <person name="Liu J."/>
            <person name="Zhang X."/>
            <person name="Zhang Q."/>
            <person name="Hu W."/>
            <person name="Qin Y."/>
            <person name="Wang K."/>
            <person name="Chen L.Y."/>
            <person name="Shirley N."/>
            <person name="Lin Y.R."/>
            <person name="Liu L.Y."/>
            <person name="Hernandez A.G."/>
            <person name="Wright C.L."/>
            <person name="Bulone V."/>
            <person name="Tuskan G.A."/>
            <person name="Heath K."/>
            <person name="Zee F."/>
            <person name="Moore P.H."/>
            <person name="Sunkar R."/>
            <person name="Leebens-Mack J.H."/>
            <person name="Mockler T."/>
            <person name="Bennetzen J.L."/>
            <person name="Freeling M."/>
            <person name="Sankoff D."/>
            <person name="Paterson A.H."/>
            <person name="Zhu X."/>
            <person name="Yang X."/>
            <person name="Smith J.A."/>
            <person name="Cushman J.C."/>
            <person name="Paull R.E."/>
            <person name="Yu Q."/>
        </authorList>
    </citation>
    <scope>NUCLEOTIDE SEQUENCE [LARGE SCALE GENOMIC DNA]</scope>
    <source>
        <strain evidence="9">cv. F153</strain>
    </source>
</reference>
<dbReference type="SUPFAM" id="SSF57889">
    <property type="entry name" value="Cysteine-rich domain"/>
    <property type="match status" value="1"/>
</dbReference>
<dbReference type="InterPro" id="IPR046349">
    <property type="entry name" value="C1-like_sf"/>
</dbReference>
<dbReference type="Proteomes" id="UP000515123">
    <property type="component" value="Linkage group 14"/>
</dbReference>
<dbReference type="InterPro" id="IPR045870">
    <property type="entry name" value="TryX_NRX_thioredoxin_dom"/>
</dbReference>
<keyword evidence="2" id="KW-0677">Repeat</keyword>
<dbReference type="InterPro" id="IPR012336">
    <property type="entry name" value="Thioredoxin-like_fold"/>
</dbReference>
<reference evidence="10" key="2">
    <citation type="submission" date="2025-08" db="UniProtKB">
        <authorList>
            <consortium name="RefSeq"/>
        </authorList>
    </citation>
    <scope>IDENTIFICATION</scope>
    <source>
        <tissue evidence="10">Leaf</tissue>
    </source>
</reference>
<evidence type="ECO:0000256" key="5">
    <source>
        <dbReference type="ARBA" id="ARBA00025782"/>
    </source>
</evidence>
<dbReference type="GO" id="GO:0004791">
    <property type="term" value="F:thioredoxin-disulfide reductase (NADPH) activity"/>
    <property type="evidence" value="ECO:0007669"/>
    <property type="project" value="InterPro"/>
</dbReference>
<dbReference type="Pfam" id="PF13905">
    <property type="entry name" value="Thioredoxin_8"/>
    <property type="match status" value="2"/>
</dbReference>
<protein>
    <recommendedName>
        <fullName evidence="1">protein-disulfide reductase</fullName>
        <ecNumber evidence="1">1.8.1.8</ecNumber>
    </recommendedName>
</protein>
<evidence type="ECO:0000256" key="2">
    <source>
        <dbReference type="ARBA" id="ARBA00022737"/>
    </source>
</evidence>
<dbReference type="InterPro" id="IPR004146">
    <property type="entry name" value="DC1"/>
</dbReference>
<dbReference type="PANTHER" id="PTHR13871">
    <property type="entry name" value="THIOREDOXIN"/>
    <property type="match status" value="1"/>
</dbReference>
<evidence type="ECO:0000256" key="6">
    <source>
        <dbReference type="ARBA" id="ARBA00047388"/>
    </source>
</evidence>
<dbReference type="AlphaFoldDB" id="A0A6P5GAZ2"/>
<dbReference type="SUPFAM" id="SSF52833">
    <property type="entry name" value="Thioredoxin-like"/>
    <property type="match status" value="2"/>
</dbReference>
<comment type="catalytic activity">
    <reaction evidence="7">
        <text>[protein]-dithiol + NADP(+) = [protein]-disulfide + NADPH + H(+)</text>
        <dbReference type="Rhea" id="RHEA:18753"/>
        <dbReference type="Rhea" id="RHEA-COMP:10593"/>
        <dbReference type="Rhea" id="RHEA-COMP:10594"/>
        <dbReference type="ChEBI" id="CHEBI:15378"/>
        <dbReference type="ChEBI" id="CHEBI:29950"/>
        <dbReference type="ChEBI" id="CHEBI:50058"/>
        <dbReference type="ChEBI" id="CHEBI:57783"/>
        <dbReference type="ChEBI" id="CHEBI:58349"/>
        <dbReference type="EC" id="1.8.1.8"/>
    </reaction>
</comment>
<comment type="similarity">
    <text evidence="5">Belongs to the nucleoredoxin family.</text>
</comment>
<keyword evidence="3" id="KW-0560">Oxidoreductase</keyword>
<evidence type="ECO:0000256" key="3">
    <source>
        <dbReference type="ARBA" id="ARBA00023002"/>
    </source>
</evidence>
<dbReference type="PROSITE" id="PS51352">
    <property type="entry name" value="THIOREDOXIN_2"/>
    <property type="match status" value="2"/>
</dbReference>
<keyword evidence="9" id="KW-1185">Reference proteome</keyword>
<keyword evidence="4" id="KW-0520">NAD</keyword>